<dbReference type="GO" id="GO:0046872">
    <property type="term" value="F:metal ion binding"/>
    <property type="evidence" value="ECO:0007669"/>
    <property type="project" value="UniProtKB-KW"/>
</dbReference>
<comment type="similarity">
    <text evidence="1">Belongs to the FAH family.</text>
</comment>
<dbReference type="SUPFAM" id="SSF56529">
    <property type="entry name" value="FAH"/>
    <property type="match status" value="1"/>
</dbReference>
<dbReference type="RefSeq" id="WP_393971557.1">
    <property type="nucleotide sequence ID" value="NZ_CP133772.1"/>
</dbReference>
<dbReference type="KEGG" id="omr:OXIME_000124"/>
<gene>
    <name evidence="4" type="ORF">OXIME_000124</name>
</gene>
<accession>A0AAX4NFW5</accession>
<dbReference type="PANTHER" id="PTHR42796:SF4">
    <property type="entry name" value="FUMARYLACETOACETATE HYDROLASE DOMAIN-CONTAINING PROTEIN 2A"/>
    <property type="match status" value="1"/>
</dbReference>
<reference evidence="4 5" key="1">
    <citation type="submission" date="2023-09" db="EMBL/GenBank/DDBJ databases">
        <authorList>
            <person name="Golyshina O.V."/>
            <person name="Lunev E.A."/>
            <person name="Bargiela R."/>
            <person name="Gaines M.C."/>
            <person name="Daum B."/>
            <person name="Bale N.J."/>
            <person name="Koenen M."/>
            <person name="Sinninghe Damst J.S."/>
            <person name="Yakimov M."/>
            <person name="Golyshin P.N."/>
        </authorList>
    </citation>
    <scope>NUCLEOTIDE SEQUENCE [LARGE SCALE GENOMIC DNA]</scope>
    <source>
        <strain evidence="4 5">M1</strain>
    </source>
</reference>
<keyword evidence="2" id="KW-0479">Metal-binding</keyword>
<evidence type="ECO:0000313" key="5">
    <source>
        <dbReference type="Proteomes" id="UP001451606"/>
    </source>
</evidence>
<evidence type="ECO:0000256" key="1">
    <source>
        <dbReference type="ARBA" id="ARBA00010211"/>
    </source>
</evidence>
<dbReference type="EMBL" id="CP133772">
    <property type="protein sequence ID" value="WYX99589.1"/>
    <property type="molecule type" value="Genomic_DNA"/>
</dbReference>
<sequence length="291" mass="32443">MKLSTIFWNNRTELAVSTEKGMAPLSLMGNSDLLGYSESINSFLGNWENLKTLKTEINIRGPELKTLKEGEFRYAPAIGKPGKILCIGLNYKSHIEETNDKPPEFPVIFSKFTNSIAGHEEDIPLPVNSNQVDYEGELGLIIGKEAYMVPENQALGHVFGYFVGNDVSARDLQRKTSQWLLGKTCEKFFPTGPCIVTADEIPEPQKLSIKTTVNGEIRQNSNTSNMIFSCKNLISYISQYMKLEPGDVISTGTPDGVIAGFPEEKRVWLSDGDVVEVEIEKIGKIRNRFVK</sequence>
<dbReference type="GO" id="GO:0016787">
    <property type="term" value="F:hydrolase activity"/>
    <property type="evidence" value="ECO:0007669"/>
    <property type="project" value="UniProtKB-KW"/>
</dbReference>
<evidence type="ECO:0000313" key="4">
    <source>
        <dbReference type="EMBL" id="WYX99589.1"/>
    </source>
</evidence>
<dbReference type="PANTHER" id="PTHR42796">
    <property type="entry name" value="FUMARYLACETOACETATE HYDROLASE DOMAIN-CONTAINING PROTEIN 2A-RELATED"/>
    <property type="match status" value="1"/>
</dbReference>
<protein>
    <submittedName>
        <fullName evidence="4">Fumarylacetoacetate hydrolase family protein</fullName>
    </submittedName>
</protein>
<dbReference type="AlphaFoldDB" id="A0AAX4NFW5"/>
<proteinExistence type="inferred from homology"/>
<feature type="domain" description="Fumarylacetoacetase-like C-terminal" evidence="3">
    <location>
        <begin position="83"/>
        <end position="289"/>
    </location>
</feature>
<evidence type="ECO:0000259" key="3">
    <source>
        <dbReference type="Pfam" id="PF01557"/>
    </source>
</evidence>
<dbReference type="Gene3D" id="3.90.850.10">
    <property type="entry name" value="Fumarylacetoacetase-like, C-terminal domain"/>
    <property type="match status" value="1"/>
</dbReference>
<dbReference type="Pfam" id="PF01557">
    <property type="entry name" value="FAA_hydrolase"/>
    <property type="match status" value="1"/>
</dbReference>
<dbReference type="Proteomes" id="UP001451606">
    <property type="component" value="Chromosome"/>
</dbReference>
<dbReference type="GeneID" id="95966846"/>
<dbReference type="FunFam" id="3.90.850.10:FF:000002">
    <property type="entry name" value="2-hydroxyhepta-2,4-diene-1,7-dioate isomerase"/>
    <property type="match status" value="1"/>
</dbReference>
<name>A0AAX4NFW5_9ARCH</name>
<keyword evidence="4" id="KW-0378">Hydrolase</keyword>
<dbReference type="InterPro" id="IPR051121">
    <property type="entry name" value="FAH"/>
</dbReference>
<dbReference type="GO" id="GO:0019752">
    <property type="term" value="P:carboxylic acid metabolic process"/>
    <property type="evidence" value="ECO:0007669"/>
    <property type="project" value="UniProtKB-ARBA"/>
</dbReference>
<evidence type="ECO:0000256" key="2">
    <source>
        <dbReference type="ARBA" id="ARBA00022723"/>
    </source>
</evidence>
<organism evidence="4 5">
    <name type="scientific">Oxyplasma meridianum</name>
    <dbReference type="NCBI Taxonomy" id="3073602"/>
    <lineage>
        <taxon>Archaea</taxon>
        <taxon>Methanobacteriati</taxon>
        <taxon>Thermoplasmatota</taxon>
        <taxon>Thermoplasmata</taxon>
        <taxon>Thermoplasmatales</taxon>
        <taxon>Thermoplasmataceae</taxon>
        <taxon>Oxyplasma</taxon>
    </lineage>
</organism>
<dbReference type="GO" id="GO:0016853">
    <property type="term" value="F:isomerase activity"/>
    <property type="evidence" value="ECO:0007669"/>
    <property type="project" value="UniProtKB-ARBA"/>
</dbReference>
<dbReference type="InterPro" id="IPR011234">
    <property type="entry name" value="Fumarylacetoacetase-like_C"/>
</dbReference>
<dbReference type="InterPro" id="IPR036663">
    <property type="entry name" value="Fumarylacetoacetase_C_sf"/>
</dbReference>
<keyword evidence="5" id="KW-1185">Reference proteome</keyword>